<gene>
    <name evidence="4" type="primary">Fastk</name>
    <name evidence="4" type="ORF">DICMEG_R14015</name>
</gene>
<dbReference type="Proteomes" id="UP000537234">
    <property type="component" value="Unassembled WGS sequence"/>
</dbReference>
<dbReference type="EMBL" id="VXAD01012646">
    <property type="protein sequence ID" value="NXJ29907.1"/>
    <property type="molecule type" value="Genomic_DNA"/>
</dbReference>
<keyword evidence="4" id="KW-0418">Kinase</keyword>
<dbReference type="PANTHER" id="PTHR21228">
    <property type="entry name" value="FAST LEU-RICH DOMAIN-CONTAINING"/>
    <property type="match status" value="1"/>
</dbReference>
<dbReference type="GO" id="GO:0016301">
    <property type="term" value="F:kinase activity"/>
    <property type="evidence" value="ECO:0007669"/>
    <property type="project" value="UniProtKB-KW"/>
</dbReference>
<dbReference type="GO" id="GO:0035770">
    <property type="term" value="C:ribonucleoprotein granule"/>
    <property type="evidence" value="ECO:0007669"/>
    <property type="project" value="TreeGrafter"/>
</dbReference>
<reference evidence="4 5" key="1">
    <citation type="submission" date="2019-09" db="EMBL/GenBank/DDBJ databases">
        <title>Bird 10,000 Genomes (B10K) Project - Family phase.</title>
        <authorList>
            <person name="Zhang G."/>
        </authorList>
    </citation>
    <scope>NUCLEOTIDE SEQUENCE [LARGE SCALE GENOMIC DNA]</scope>
    <source>
        <strain evidence="4">B10K-DU-001-48</strain>
        <tissue evidence="4">Muscle</tissue>
    </source>
</reference>
<dbReference type="InterPro" id="IPR050870">
    <property type="entry name" value="FAST_kinase"/>
</dbReference>
<dbReference type="InterPro" id="IPR013579">
    <property type="entry name" value="FAST_2"/>
</dbReference>
<proteinExistence type="predicted"/>
<dbReference type="InterPro" id="IPR013584">
    <property type="entry name" value="RAP"/>
</dbReference>
<dbReference type="Pfam" id="PF08368">
    <property type="entry name" value="FAST_2"/>
    <property type="match status" value="1"/>
</dbReference>
<keyword evidence="4" id="KW-0808">Transferase</keyword>
<keyword evidence="2" id="KW-0496">Mitochondrion</keyword>
<evidence type="ECO:0000256" key="2">
    <source>
        <dbReference type="ARBA" id="ARBA00023128"/>
    </source>
</evidence>
<keyword evidence="5" id="KW-1185">Reference proteome</keyword>
<evidence type="ECO:0000313" key="5">
    <source>
        <dbReference type="Proteomes" id="UP000537234"/>
    </source>
</evidence>
<dbReference type="Pfam" id="PF08373">
    <property type="entry name" value="RAP"/>
    <property type="match status" value="1"/>
</dbReference>
<evidence type="ECO:0000256" key="1">
    <source>
        <dbReference type="ARBA" id="ARBA00004173"/>
    </source>
</evidence>
<dbReference type="AlphaFoldDB" id="A0A7L0A557"/>
<comment type="subcellular location">
    <subcellularLocation>
        <location evidence="1">Mitochondrion</location>
    </subcellularLocation>
</comment>
<dbReference type="PANTHER" id="PTHR21228:SF4">
    <property type="entry name" value="FAS-ACTIVATED SERINE_THREONINE KINASE"/>
    <property type="match status" value="1"/>
</dbReference>
<organism evidence="4 5">
    <name type="scientific">Dicrurus megarhynchus</name>
    <dbReference type="NCBI Taxonomy" id="450177"/>
    <lineage>
        <taxon>Eukaryota</taxon>
        <taxon>Metazoa</taxon>
        <taxon>Chordata</taxon>
        <taxon>Craniata</taxon>
        <taxon>Vertebrata</taxon>
        <taxon>Euteleostomi</taxon>
        <taxon>Archelosauria</taxon>
        <taxon>Archosauria</taxon>
        <taxon>Dinosauria</taxon>
        <taxon>Saurischia</taxon>
        <taxon>Theropoda</taxon>
        <taxon>Coelurosauria</taxon>
        <taxon>Aves</taxon>
        <taxon>Neognathae</taxon>
        <taxon>Neoaves</taxon>
        <taxon>Telluraves</taxon>
        <taxon>Australaves</taxon>
        <taxon>Passeriformes</taxon>
        <taxon>Corvoidea</taxon>
        <taxon>Dicruridae</taxon>
        <taxon>Dicrurus</taxon>
    </lineage>
</organism>
<sequence>MKRLIERSRSVGEVLRWVTQNPGKVSASHYPIALHKLGQLLQQQPGPPVGAGDGRGPAGQVLEQPEFHALCQAIVSGCAKFDNFSIVNCLYAAAALGLPGESPLVRVLEDESRSRLGRFNQKDVSMVFSSEANNKALEAIFSSQLFYENRQERFIRSMAEWLPRKAENLTPYTMALIAKYVARHRLREPRLLDTIANFLLKRGEQLDSKVIQKLVFPFSRMNYRPSNHGELFPKLEAILEQKASSSPLATVNILMSMFQLSHFPQTVLHQVFSPGFITNVMSSPYALIVRRYLSLLDAAVELEFREYSGPRLDPRYRVLMFEHALTADEANRKYSYKGLVAEALRQLVGEECYRQDEVLPPGYCTDFLLWINRSGTVLPLSRVPAASRAPPATSPVTMSLRSSVLALTSDLQVVLSVNDKWHYCQNSDILVGSRAMRDRHLQLLGYCLVQLPYTELEKVSGIEEA</sequence>
<protein>
    <submittedName>
        <fullName evidence="4">FASTK kinase</fullName>
    </submittedName>
</protein>
<feature type="non-terminal residue" evidence="4">
    <location>
        <position position="1"/>
    </location>
</feature>
<dbReference type="GO" id="GO:0000963">
    <property type="term" value="P:mitochondrial RNA processing"/>
    <property type="evidence" value="ECO:0007669"/>
    <property type="project" value="TreeGrafter"/>
</dbReference>
<dbReference type="SMART" id="SM00952">
    <property type="entry name" value="RAP"/>
    <property type="match status" value="1"/>
</dbReference>
<accession>A0A7L0A557</accession>
<dbReference type="GO" id="GO:0044528">
    <property type="term" value="P:regulation of mitochondrial mRNA stability"/>
    <property type="evidence" value="ECO:0007669"/>
    <property type="project" value="InterPro"/>
</dbReference>
<feature type="domain" description="RAP" evidence="3">
    <location>
        <begin position="413"/>
        <end position="465"/>
    </location>
</feature>
<evidence type="ECO:0000259" key="3">
    <source>
        <dbReference type="PROSITE" id="PS51286"/>
    </source>
</evidence>
<dbReference type="InterPro" id="IPR010622">
    <property type="entry name" value="FAST_Leu-rich"/>
</dbReference>
<dbReference type="GO" id="GO:0005759">
    <property type="term" value="C:mitochondrial matrix"/>
    <property type="evidence" value="ECO:0007669"/>
    <property type="project" value="TreeGrafter"/>
</dbReference>
<evidence type="ECO:0000313" key="4">
    <source>
        <dbReference type="EMBL" id="NXJ29907.1"/>
    </source>
</evidence>
<dbReference type="PROSITE" id="PS51286">
    <property type="entry name" value="RAP"/>
    <property type="match status" value="1"/>
</dbReference>
<dbReference type="GO" id="GO:0003723">
    <property type="term" value="F:RNA binding"/>
    <property type="evidence" value="ECO:0007669"/>
    <property type="project" value="TreeGrafter"/>
</dbReference>
<name>A0A7L0A557_9CORV</name>
<dbReference type="Pfam" id="PF06743">
    <property type="entry name" value="FAST_1"/>
    <property type="match status" value="1"/>
</dbReference>
<feature type="non-terminal residue" evidence="4">
    <location>
        <position position="465"/>
    </location>
</feature>
<comment type="caution">
    <text evidence="4">The sequence shown here is derived from an EMBL/GenBank/DDBJ whole genome shotgun (WGS) entry which is preliminary data.</text>
</comment>